<dbReference type="PANTHER" id="PTHR22847:SF637">
    <property type="entry name" value="WD REPEAT DOMAIN 5B"/>
    <property type="match status" value="1"/>
</dbReference>
<name>A0ABW7Z7X1_9ACTN</name>
<evidence type="ECO:0000256" key="3">
    <source>
        <dbReference type="PROSITE-ProRule" id="PRU00221"/>
    </source>
</evidence>
<proteinExistence type="predicted"/>
<dbReference type="InterPro" id="IPR049052">
    <property type="entry name" value="nSTAND1"/>
</dbReference>
<dbReference type="EMBL" id="JBITGY010000014">
    <property type="protein sequence ID" value="MFI6504280.1"/>
    <property type="molecule type" value="Genomic_DNA"/>
</dbReference>
<dbReference type="Gene3D" id="1.10.260.40">
    <property type="entry name" value="lambda repressor-like DNA-binding domains"/>
    <property type="match status" value="1"/>
</dbReference>
<dbReference type="InterPro" id="IPR036322">
    <property type="entry name" value="WD40_repeat_dom_sf"/>
</dbReference>
<dbReference type="SUPFAM" id="SSF52540">
    <property type="entry name" value="P-loop containing nucleoside triphosphate hydrolases"/>
    <property type="match status" value="1"/>
</dbReference>
<feature type="transmembrane region" description="Helical" evidence="5">
    <location>
        <begin position="574"/>
        <end position="594"/>
    </location>
</feature>
<dbReference type="InterPro" id="IPR015943">
    <property type="entry name" value="WD40/YVTN_repeat-like_dom_sf"/>
</dbReference>
<sequence>MDGQRPAFGGELRKWRTLRGVSLAKLAELVHYSKGYLSKIENSDKRPTPELAHACDRALGADGALVRLAPAKPAGGECPYPGLDAFGPGSAQWYFGRDEATAELTMRLASRIDGGGPLIVVAPSGAGKSSLLGAGLVPALARGALPRAGSSEWPVILFTPTARPMERLTGILGGLRAPKAVLVADQFEETFTLCPSEDEREQFVRTLGDVAASGRALVVLGVRADHYGHLLAYPELVAALRGGQLALPPMNETQLRAAIVQPAAAVGLRLEPGLVELLLRDLGRRRDGADAPVPYGGGCAAPAGWPPGSGSARPAGVPSGNGSAASAGSPSRSGFAVPAGVPHADGAVPGAGPGQGGRTEPESLRGGGAGGVCAAEPLPLLAHALRALWQQREDGALTVAGYHRTGGIRGAVTTTAEDVYAAFDAQGREVARRLLPRLVRLDPDGGRSRQRLPLARLPAEQRPVLDALVAARLLTVDADGVSITHEALLGAWPRLRDWVESDRAGLQARRRLGEAAEAWQQAGREPSFTYRGSSLALAREWSQAHPDDLGPLEAAFLGAGEHEERRGVTRLRRLIAVLTVLVVVAAAAVAGVAWQAAEAGRERDRLVADQVAAVADALRDDDPPLAAGLALAAWRRARTTKSLSALIGAGGLPGASRDTAGSGRILAMATNADGTLVVTGDSAGAVWLRRAGRSPVRLPWNMGPVRHVAIRADGQVLAVATEAGIELWPVANPSAPLASHEVRGVSSLGFAGPSVAAAVGDDLLVWKGVTPERSSRGRRIVEITAEGTIDADLDNGIAAVSPDGKWIAASEGGKAWLIDRASGKKEELPTKGNTIFALDFGPGGRTLAAGTSAGGLRLWTVPGGGLLTDLPHPAEVRALTFVPRDGTLLTGVADGTVYRWSRLPAVRPHTSEVPAMAADERLMATGDADGRLGLWTLDGTLLGTAREHTKPVNNIALAPGMMASAADDGTVGIWDITRPGEPALLRRFTGHDTHVVGVALSHDGRLGASVCENGRVLLWDPGTGKQIGALTGFEGVTDVVIRDGLLAVGDSDNNIQIWDVGRPAAPRRLRVLSGHTGYTTALDWHPGGRYLASTSQDGTALLWDLSRPGNTPAARLTGHTGTVRNVSFDPTGDRIATIGRDRTIRIWRNDRLEASWQGGGAVVRFLPGGTLLSADEGGELHRWPLSPAPVAERICALDPSPIDAEEWGRYASGDYAEPCRAD</sequence>
<dbReference type="Gene3D" id="2.130.10.10">
    <property type="entry name" value="YVTN repeat-like/Quinoprotein amine dehydrogenase"/>
    <property type="match status" value="4"/>
</dbReference>
<gene>
    <name evidence="7" type="ORF">ACIBG2_43340</name>
</gene>
<dbReference type="CDD" id="cd00093">
    <property type="entry name" value="HTH_XRE"/>
    <property type="match status" value="1"/>
</dbReference>
<evidence type="ECO:0000256" key="5">
    <source>
        <dbReference type="SAM" id="Phobius"/>
    </source>
</evidence>
<dbReference type="PROSITE" id="PS50943">
    <property type="entry name" value="HTH_CROC1"/>
    <property type="match status" value="1"/>
</dbReference>
<feature type="repeat" description="WD" evidence="3">
    <location>
        <begin position="1072"/>
        <end position="1106"/>
    </location>
</feature>
<keyword evidence="8" id="KW-1185">Reference proteome</keyword>
<dbReference type="RefSeq" id="WP_397090033.1">
    <property type="nucleotide sequence ID" value="NZ_JBITGY010000014.1"/>
</dbReference>
<protein>
    <submittedName>
        <fullName evidence="7">Helix-turn-helix domain-containing protein</fullName>
    </submittedName>
</protein>
<evidence type="ECO:0000259" key="6">
    <source>
        <dbReference type="PROSITE" id="PS50943"/>
    </source>
</evidence>
<feature type="region of interest" description="Disordered" evidence="4">
    <location>
        <begin position="304"/>
        <end position="370"/>
    </location>
</feature>
<dbReference type="Pfam" id="PF00400">
    <property type="entry name" value="WD40"/>
    <property type="match status" value="4"/>
</dbReference>
<dbReference type="Proteomes" id="UP001612741">
    <property type="component" value="Unassembled WGS sequence"/>
</dbReference>
<feature type="domain" description="HTH cro/C1-type" evidence="6">
    <location>
        <begin position="12"/>
        <end position="66"/>
    </location>
</feature>
<dbReference type="SMART" id="SM00320">
    <property type="entry name" value="WD40"/>
    <property type="match status" value="11"/>
</dbReference>
<dbReference type="Pfam" id="PF20703">
    <property type="entry name" value="nSTAND1"/>
    <property type="match status" value="2"/>
</dbReference>
<feature type="repeat" description="WD" evidence="3">
    <location>
        <begin position="945"/>
        <end position="976"/>
    </location>
</feature>
<dbReference type="PANTHER" id="PTHR22847">
    <property type="entry name" value="WD40 REPEAT PROTEIN"/>
    <property type="match status" value="1"/>
</dbReference>
<dbReference type="InterPro" id="IPR027417">
    <property type="entry name" value="P-loop_NTPase"/>
</dbReference>
<evidence type="ECO:0000313" key="8">
    <source>
        <dbReference type="Proteomes" id="UP001612741"/>
    </source>
</evidence>
<dbReference type="InterPro" id="IPR019775">
    <property type="entry name" value="WD40_repeat_CS"/>
</dbReference>
<dbReference type="PROSITE" id="PS00678">
    <property type="entry name" value="WD_REPEATS_1"/>
    <property type="match status" value="2"/>
</dbReference>
<dbReference type="PROSITE" id="PS50082">
    <property type="entry name" value="WD_REPEATS_2"/>
    <property type="match status" value="5"/>
</dbReference>
<dbReference type="SUPFAM" id="SSF50978">
    <property type="entry name" value="WD40 repeat-like"/>
    <property type="match status" value="2"/>
</dbReference>
<reference evidence="7 8" key="1">
    <citation type="submission" date="2024-10" db="EMBL/GenBank/DDBJ databases">
        <title>The Natural Products Discovery Center: Release of the First 8490 Sequenced Strains for Exploring Actinobacteria Biosynthetic Diversity.</title>
        <authorList>
            <person name="Kalkreuter E."/>
            <person name="Kautsar S.A."/>
            <person name="Yang D."/>
            <person name="Bader C.D."/>
            <person name="Teijaro C.N."/>
            <person name="Fluegel L."/>
            <person name="Davis C.M."/>
            <person name="Simpson J.R."/>
            <person name="Lauterbach L."/>
            <person name="Steele A.D."/>
            <person name="Gui C."/>
            <person name="Meng S."/>
            <person name="Li G."/>
            <person name="Viehrig K."/>
            <person name="Ye F."/>
            <person name="Su P."/>
            <person name="Kiefer A.F."/>
            <person name="Nichols A."/>
            <person name="Cepeda A.J."/>
            <person name="Yan W."/>
            <person name="Fan B."/>
            <person name="Jiang Y."/>
            <person name="Adhikari A."/>
            <person name="Zheng C.-J."/>
            <person name="Schuster L."/>
            <person name="Cowan T.M."/>
            <person name="Smanski M.J."/>
            <person name="Chevrette M.G."/>
            <person name="De Carvalho L.P.S."/>
            <person name="Shen B."/>
        </authorList>
    </citation>
    <scope>NUCLEOTIDE SEQUENCE [LARGE SCALE GENOMIC DNA]</scope>
    <source>
        <strain evidence="7 8">NPDC050545</strain>
    </source>
</reference>
<dbReference type="InterPro" id="IPR001680">
    <property type="entry name" value="WD40_rpt"/>
</dbReference>
<dbReference type="SUPFAM" id="SSF47413">
    <property type="entry name" value="lambda repressor-like DNA-binding domains"/>
    <property type="match status" value="1"/>
</dbReference>
<evidence type="ECO:0000256" key="4">
    <source>
        <dbReference type="SAM" id="MobiDB-lite"/>
    </source>
</evidence>
<evidence type="ECO:0000313" key="7">
    <source>
        <dbReference type="EMBL" id="MFI6504280.1"/>
    </source>
</evidence>
<comment type="caution">
    <text evidence="7">The sequence shown here is derived from an EMBL/GenBank/DDBJ whole genome shotgun (WGS) entry which is preliminary data.</text>
</comment>
<accession>A0ABW7Z7X1</accession>
<dbReference type="InterPro" id="IPR010982">
    <property type="entry name" value="Lambda_DNA-bd_dom_sf"/>
</dbReference>
<dbReference type="InterPro" id="IPR001387">
    <property type="entry name" value="Cro/C1-type_HTH"/>
</dbReference>
<dbReference type="PROSITE" id="PS50294">
    <property type="entry name" value="WD_REPEATS_REGION"/>
    <property type="match status" value="3"/>
</dbReference>
<feature type="compositionally biased region" description="Low complexity" evidence="4">
    <location>
        <begin position="304"/>
        <end position="348"/>
    </location>
</feature>
<feature type="repeat" description="WD" evidence="3">
    <location>
        <begin position="872"/>
        <end position="901"/>
    </location>
</feature>
<keyword evidence="5" id="KW-0812">Transmembrane</keyword>
<dbReference type="SMART" id="SM00530">
    <property type="entry name" value="HTH_XRE"/>
    <property type="match status" value="1"/>
</dbReference>
<dbReference type="PRINTS" id="PR00320">
    <property type="entry name" value="GPROTEINBRPT"/>
</dbReference>
<keyword evidence="5" id="KW-1133">Transmembrane helix</keyword>
<feature type="repeat" description="WD" evidence="3">
    <location>
        <begin position="988"/>
        <end position="1029"/>
    </location>
</feature>
<feature type="repeat" description="WD" evidence="3">
    <location>
        <begin position="1116"/>
        <end position="1147"/>
    </location>
</feature>
<dbReference type="InterPro" id="IPR020472">
    <property type="entry name" value="WD40_PAC1"/>
</dbReference>
<evidence type="ECO:0000256" key="2">
    <source>
        <dbReference type="ARBA" id="ARBA00022737"/>
    </source>
</evidence>
<keyword evidence="1 3" id="KW-0853">WD repeat</keyword>
<organism evidence="7 8">
    <name type="scientific">Nonomuraea typhae</name>
    <dbReference type="NCBI Taxonomy" id="2603600"/>
    <lineage>
        <taxon>Bacteria</taxon>
        <taxon>Bacillati</taxon>
        <taxon>Actinomycetota</taxon>
        <taxon>Actinomycetes</taxon>
        <taxon>Streptosporangiales</taxon>
        <taxon>Streptosporangiaceae</taxon>
        <taxon>Nonomuraea</taxon>
    </lineage>
</organism>
<dbReference type="Pfam" id="PF13560">
    <property type="entry name" value="HTH_31"/>
    <property type="match status" value="1"/>
</dbReference>
<keyword evidence="2" id="KW-0677">Repeat</keyword>
<evidence type="ECO:0000256" key="1">
    <source>
        <dbReference type="ARBA" id="ARBA00022574"/>
    </source>
</evidence>
<keyword evidence="5" id="KW-0472">Membrane</keyword>
<dbReference type="CDD" id="cd00200">
    <property type="entry name" value="WD40"/>
    <property type="match status" value="1"/>
</dbReference>